<name>A0A6J4STG2_9ACTN</name>
<dbReference type="EMBL" id="CADCVQ010000090">
    <property type="protein sequence ID" value="CAA9504737.1"/>
    <property type="molecule type" value="Genomic_DNA"/>
</dbReference>
<evidence type="ECO:0000313" key="2">
    <source>
        <dbReference type="EMBL" id="CAA9504737.1"/>
    </source>
</evidence>
<feature type="compositionally biased region" description="Basic and acidic residues" evidence="1">
    <location>
        <begin position="32"/>
        <end position="46"/>
    </location>
</feature>
<organism evidence="2">
    <name type="scientific">uncultured Solirubrobacteraceae bacterium</name>
    <dbReference type="NCBI Taxonomy" id="1162706"/>
    <lineage>
        <taxon>Bacteria</taxon>
        <taxon>Bacillati</taxon>
        <taxon>Actinomycetota</taxon>
        <taxon>Thermoleophilia</taxon>
        <taxon>Solirubrobacterales</taxon>
        <taxon>Solirubrobacteraceae</taxon>
        <taxon>environmental samples</taxon>
    </lineage>
</organism>
<gene>
    <name evidence="2" type="ORF">AVDCRST_MAG67-2255</name>
</gene>
<accession>A0A6J4STG2</accession>
<sequence length="80" mass="8817">MSPMTVHQLPRPRKTPTGRRLHVVPAPMPRPEPMHPAERRMRDAGGPDDRACYSCGCGFVFLAPVSTSVHCPHCDAGQAW</sequence>
<protein>
    <submittedName>
        <fullName evidence="2">Uncharacterized protein</fullName>
    </submittedName>
</protein>
<feature type="compositionally biased region" description="Basic residues" evidence="1">
    <location>
        <begin position="10"/>
        <end position="22"/>
    </location>
</feature>
<reference evidence="2" key="1">
    <citation type="submission" date="2020-02" db="EMBL/GenBank/DDBJ databases">
        <authorList>
            <person name="Meier V. D."/>
        </authorList>
    </citation>
    <scope>NUCLEOTIDE SEQUENCE</scope>
    <source>
        <strain evidence="2">AVDCRST_MAG67</strain>
    </source>
</reference>
<feature type="region of interest" description="Disordered" evidence="1">
    <location>
        <begin position="1"/>
        <end position="46"/>
    </location>
</feature>
<evidence type="ECO:0000256" key="1">
    <source>
        <dbReference type="SAM" id="MobiDB-lite"/>
    </source>
</evidence>
<dbReference type="AlphaFoldDB" id="A0A6J4STG2"/>
<proteinExistence type="predicted"/>